<feature type="non-terminal residue" evidence="1">
    <location>
        <position position="62"/>
    </location>
</feature>
<organism evidence="1 2">
    <name type="scientific">Biomphalaria pfeifferi</name>
    <name type="common">Bloodfluke planorb</name>
    <name type="synonym">Freshwater snail</name>
    <dbReference type="NCBI Taxonomy" id="112525"/>
    <lineage>
        <taxon>Eukaryota</taxon>
        <taxon>Metazoa</taxon>
        <taxon>Spiralia</taxon>
        <taxon>Lophotrochozoa</taxon>
        <taxon>Mollusca</taxon>
        <taxon>Gastropoda</taxon>
        <taxon>Heterobranchia</taxon>
        <taxon>Euthyneura</taxon>
        <taxon>Panpulmonata</taxon>
        <taxon>Hygrophila</taxon>
        <taxon>Lymnaeoidea</taxon>
        <taxon>Planorbidae</taxon>
        <taxon>Biomphalaria</taxon>
    </lineage>
</organism>
<protein>
    <submittedName>
        <fullName evidence="1">Uncharacterized protein</fullName>
    </submittedName>
</protein>
<comment type="caution">
    <text evidence="1">The sequence shown here is derived from an EMBL/GenBank/DDBJ whole genome shotgun (WGS) entry which is preliminary data.</text>
</comment>
<reference evidence="1" key="2">
    <citation type="submission" date="2023-04" db="EMBL/GenBank/DDBJ databases">
        <authorList>
            <person name="Bu L."/>
            <person name="Lu L."/>
            <person name="Laidemitt M.R."/>
            <person name="Zhang S.M."/>
            <person name="Mutuku M."/>
            <person name="Mkoji G."/>
            <person name="Steinauer M."/>
            <person name="Loker E.S."/>
        </authorList>
    </citation>
    <scope>NUCLEOTIDE SEQUENCE</scope>
    <source>
        <strain evidence="1">KasaAsao</strain>
        <tissue evidence="1">Whole Snail</tissue>
    </source>
</reference>
<evidence type="ECO:0000313" key="2">
    <source>
        <dbReference type="Proteomes" id="UP001233172"/>
    </source>
</evidence>
<keyword evidence="2" id="KW-1185">Reference proteome</keyword>
<evidence type="ECO:0000313" key="1">
    <source>
        <dbReference type="EMBL" id="KAK0058490.1"/>
    </source>
</evidence>
<dbReference type="EMBL" id="JASAOG010000048">
    <property type="protein sequence ID" value="KAK0058490.1"/>
    <property type="molecule type" value="Genomic_DNA"/>
</dbReference>
<sequence>MRFEEIKEIHLLIYFTQCHVTWKRSAHSKWRLCLMECVTFSSFVRKPLCLYIARWIFSIITQ</sequence>
<proteinExistence type="predicted"/>
<accession>A0AAD8FBN6</accession>
<reference evidence="1" key="1">
    <citation type="journal article" date="2023" name="PLoS Negl. Trop. Dis.">
        <title>A genome sequence for Biomphalaria pfeifferi, the major vector snail for the human-infecting parasite Schistosoma mansoni.</title>
        <authorList>
            <person name="Bu L."/>
            <person name="Lu L."/>
            <person name="Laidemitt M.R."/>
            <person name="Zhang S.M."/>
            <person name="Mutuku M."/>
            <person name="Mkoji G."/>
            <person name="Steinauer M."/>
            <person name="Loker E.S."/>
        </authorList>
    </citation>
    <scope>NUCLEOTIDE SEQUENCE</scope>
    <source>
        <strain evidence="1">KasaAsao</strain>
    </source>
</reference>
<name>A0AAD8FBN6_BIOPF</name>
<dbReference type="AlphaFoldDB" id="A0AAD8FBN6"/>
<gene>
    <name evidence="1" type="ORF">Bpfe_012132</name>
</gene>
<dbReference type="Proteomes" id="UP001233172">
    <property type="component" value="Unassembled WGS sequence"/>
</dbReference>